<comment type="caution">
    <text evidence="1">The sequence shown here is derived from an EMBL/GenBank/DDBJ whole genome shotgun (WGS) entry which is preliminary data.</text>
</comment>
<proteinExistence type="predicted"/>
<evidence type="ECO:0000313" key="1">
    <source>
        <dbReference type="EMBL" id="NRT19355.1"/>
    </source>
</evidence>
<name>A0ABX2FSJ8_9BACT</name>
<accession>A0ABX2FSJ8</accession>
<organism evidence="1 2">
    <name type="scientific">Hymenobacter caeli</name>
    <dbReference type="NCBI Taxonomy" id="2735894"/>
    <lineage>
        <taxon>Bacteria</taxon>
        <taxon>Pseudomonadati</taxon>
        <taxon>Bacteroidota</taxon>
        <taxon>Cytophagia</taxon>
        <taxon>Cytophagales</taxon>
        <taxon>Hymenobacteraceae</taxon>
        <taxon>Hymenobacter</taxon>
    </lineage>
</organism>
<dbReference type="RefSeq" id="WP_173810088.1">
    <property type="nucleotide sequence ID" value="NZ_JABSNP010000009.1"/>
</dbReference>
<dbReference type="EMBL" id="JABSNP010000009">
    <property type="protein sequence ID" value="NRT19355.1"/>
    <property type="molecule type" value="Genomic_DNA"/>
</dbReference>
<dbReference type="Proteomes" id="UP000779507">
    <property type="component" value="Unassembled WGS sequence"/>
</dbReference>
<reference evidence="1 2" key="1">
    <citation type="submission" date="2020-05" db="EMBL/GenBank/DDBJ databases">
        <title>Genomic Encyclopedia of Type Strains, Phase IV (KMG-V): Genome sequencing to study the core and pangenomes of soil and plant-associated prokaryotes.</title>
        <authorList>
            <person name="Whitman W."/>
        </authorList>
    </citation>
    <scope>NUCLEOTIDE SEQUENCE [LARGE SCALE GENOMIC DNA]</scope>
    <source>
        <strain evidence="1 2">9A</strain>
    </source>
</reference>
<protein>
    <submittedName>
        <fullName evidence="1">Uncharacterized protein</fullName>
    </submittedName>
</protein>
<keyword evidence="2" id="KW-1185">Reference proteome</keyword>
<sequence length="128" mass="13524">MLTQLNIIQDQRGHTVSVSTTYQTHAGALAHFTELLAQFTHDHQQAAARRAALAAAAAGDAGLTGAPDLSHRWDGLGHDGRPVHELATAPCLVATTAEDDECVVPAPAPLFRFGAPVSRRPGDEEPPF</sequence>
<gene>
    <name evidence="1" type="ORF">HNP98_002184</name>
</gene>
<evidence type="ECO:0000313" key="2">
    <source>
        <dbReference type="Proteomes" id="UP000779507"/>
    </source>
</evidence>